<dbReference type="Gene3D" id="1.10.10.10">
    <property type="entry name" value="Winged helix-like DNA-binding domain superfamily/Winged helix DNA-binding domain"/>
    <property type="match status" value="1"/>
</dbReference>
<dbReference type="Pfam" id="PF03466">
    <property type="entry name" value="LysR_substrate"/>
    <property type="match status" value="1"/>
</dbReference>
<reference evidence="6 7" key="1">
    <citation type="journal article" date="2015" name="Genome Announc.">
        <title>Complete Genome Sequence of Polypropylene Glycol- and Polyethylene Glycol-Degrading Sphingopyxis macrogoltabida Strain EY-1.</title>
        <authorList>
            <person name="Ohtsubo Y."/>
            <person name="Nagata Y."/>
            <person name="Numata M."/>
            <person name="Tsuchikane K."/>
            <person name="Hosoyama A."/>
            <person name="Yamazoe A."/>
            <person name="Tsuda M."/>
            <person name="Fujita N."/>
            <person name="Kawai F."/>
        </authorList>
    </citation>
    <scope>NUCLEOTIDE SEQUENCE [LARGE SCALE GENOMIC DNA]</scope>
    <source>
        <strain evidence="6 7">EY-1</strain>
    </source>
</reference>
<dbReference type="Gene3D" id="3.40.190.290">
    <property type="match status" value="1"/>
</dbReference>
<evidence type="ECO:0000256" key="2">
    <source>
        <dbReference type="ARBA" id="ARBA00023015"/>
    </source>
</evidence>
<comment type="similarity">
    <text evidence="1">Belongs to the LysR transcriptional regulatory family.</text>
</comment>
<dbReference type="KEGG" id="smag:AN936_12795"/>
<organism evidence="6 7">
    <name type="scientific">Sphingopyxis macrogoltabida</name>
    <name type="common">Sphingomonas macrogoltabidus</name>
    <dbReference type="NCBI Taxonomy" id="33050"/>
    <lineage>
        <taxon>Bacteria</taxon>
        <taxon>Pseudomonadati</taxon>
        <taxon>Pseudomonadota</taxon>
        <taxon>Alphaproteobacteria</taxon>
        <taxon>Sphingomonadales</taxon>
        <taxon>Sphingomonadaceae</taxon>
        <taxon>Sphingopyxis</taxon>
    </lineage>
</organism>
<dbReference type="InterPro" id="IPR005119">
    <property type="entry name" value="LysR_subst-bd"/>
</dbReference>
<sequence length="308" mass="33178">MSGTIPWEDQQAFLAAFEEGSLSGAARRLGLAQPTVRSRIAALEQRLGTVLFTRSANGLAATEHARSLADSARAMDRASELFGRVASAPAGEIAGTVRLSASEVVGIEVLPPILAKLQAAHPGIMIELSLSNATADLIEQEVDIAIRMHPPREGALVAKKIGVIELGLFAHEDYLARKGMPDTPADLAAHDIIGSDREPADLKFTAALLPGIARNRFKMRTDSHPAQIALARAGMGIAVMQRRIGLADRRLKAVLPDLLLPGLDTWIVAHEDLRRLPRVSILFDHLVRELARYSRPVRSGQFDGKPAS</sequence>
<dbReference type="InterPro" id="IPR036388">
    <property type="entry name" value="WH-like_DNA-bd_sf"/>
</dbReference>
<dbReference type="SUPFAM" id="SSF53850">
    <property type="entry name" value="Periplasmic binding protein-like II"/>
    <property type="match status" value="1"/>
</dbReference>
<dbReference type="AlphaFoldDB" id="A0A0N7GSN5"/>
<name>A0A0N7GSN5_SPHMC</name>
<accession>A0A0N7GSN5</accession>
<protein>
    <submittedName>
        <fullName evidence="6">LysR family transcriptional regulator</fullName>
    </submittedName>
</protein>
<evidence type="ECO:0000259" key="5">
    <source>
        <dbReference type="PROSITE" id="PS50931"/>
    </source>
</evidence>
<dbReference type="InterPro" id="IPR000847">
    <property type="entry name" value="LysR_HTH_N"/>
</dbReference>
<evidence type="ECO:0000256" key="1">
    <source>
        <dbReference type="ARBA" id="ARBA00009437"/>
    </source>
</evidence>
<dbReference type="OrthoDB" id="9798121at2"/>
<dbReference type="PANTHER" id="PTHR30537:SF3">
    <property type="entry name" value="TRANSCRIPTIONAL REGULATORY PROTEIN"/>
    <property type="match status" value="1"/>
</dbReference>
<dbReference type="Proteomes" id="UP000058074">
    <property type="component" value="Chromosome"/>
</dbReference>
<dbReference type="PATRIC" id="fig|33050.5.peg.2640"/>
<gene>
    <name evidence="6" type="ORF">AN936_12795</name>
</gene>
<proteinExistence type="inferred from homology"/>
<dbReference type="PROSITE" id="PS50931">
    <property type="entry name" value="HTH_LYSR"/>
    <property type="match status" value="1"/>
</dbReference>
<feature type="domain" description="HTH lysR-type" evidence="5">
    <location>
        <begin position="5"/>
        <end position="62"/>
    </location>
</feature>
<keyword evidence="3" id="KW-0238">DNA-binding</keyword>
<evidence type="ECO:0000313" key="7">
    <source>
        <dbReference type="Proteomes" id="UP000058074"/>
    </source>
</evidence>
<keyword evidence="4" id="KW-0804">Transcription</keyword>
<keyword evidence="2" id="KW-0805">Transcription regulation</keyword>
<dbReference type="PANTHER" id="PTHR30537">
    <property type="entry name" value="HTH-TYPE TRANSCRIPTIONAL REGULATOR"/>
    <property type="match status" value="1"/>
</dbReference>
<dbReference type="PRINTS" id="PR00039">
    <property type="entry name" value="HTHLYSR"/>
</dbReference>
<evidence type="ECO:0000256" key="3">
    <source>
        <dbReference type="ARBA" id="ARBA00023125"/>
    </source>
</evidence>
<dbReference type="GO" id="GO:0043565">
    <property type="term" value="F:sequence-specific DNA binding"/>
    <property type="evidence" value="ECO:0007669"/>
    <property type="project" value="TreeGrafter"/>
</dbReference>
<dbReference type="EMBL" id="CP012700">
    <property type="protein sequence ID" value="ALH81211.1"/>
    <property type="molecule type" value="Genomic_DNA"/>
</dbReference>
<dbReference type="InterPro" id="IPR036390">
    <property type="entry name" value="WH_DNA-bd_sf"/>
</dbReference>
<evidence type="ECO:0000313" key="6">
    <source>
        <dbReference type="EMBL" id="ALH81211.1"/>
    </source>
</evidence>
<dbReference type="InterPro" id="IPR058163">
    <property type="entry name" value="LysR-type_TF_proteobact-type"/>
</dbReference>
<evidence type="ECO:0000256" key="4">
    <source>
        <dbReference type="ARBA" id="ARBA00023163"/>
    </source>
</evidence>
<dbReference type="GO" id="GO:0006351">
    <property type="term" value="P:DNA-templated transcription"/>
    <property type="evidence" value="ECO:0007669"/>
    <property type="project" value="TreeGrafter"/>
</dbReference>
<dbReference type="Pfam" id="PF00126">
    <property type="entry name" value="HTH_1"/>
    <property type="match status" value="1"/>
</dbReference>
<dbReference type="SUPFAM" id="SSF46785">
    <property type="entry name" value="Winged helix' DNA-binding domain"/>
    <property type="match status" value="1"/>
</dbReference>
<dbReference type="GO" id="GO:0003700">
    <property type="term" value="F:DNA-binding transcription factor activity"/>
    <property type="evidence" value="ECO:0007669"/>
    <property type="project" value="InterPro"/>
</dbReference>